<evidence type="ECO:0000313" key="1">
    <source>
        <dbReference type="EMBL" id="SDR37691.1"/>
    </source>
</evidence>
<reference evidence="2" key="1">
    <citation type="submission" date="2016-10" db="EMBL/GenBank/DDBJ databases">
        <authorList>
            <person name="Varghese N."/>
        </authorList>
    </citation>
    <scope>NUCLEOTIDE SEQUENCE [LARGE SCALE GENOMIC DNA]</scope>
    <source>
        <strain evidence="2">GAS106B</strain>
    </source>
</reference>
<gene>
    <name evidence="1" type="ORF">SAMN05443245_5254</name>
</gene>
<sequence>MSDIKLILGDFTFQDMEIPESIGFGGDQRLSIKKLVGGVRVIDAMGGDARPLEWSGVFFPTQSGQSALDRAEAVQSMLLTAQPITLSWDRLQFSVFIRTFEPDYRFARIPYKIVCEVLQDLTLPNDIAAGPNADDLINGDLNSANTLTSATGDSTLSGLMSSVSTAVSNVKTFVGASLSTVASVLGPIHQAVSYVTSSIGTVDNILASVGVPAGVLPSVSVLQNVGVFSSIVNATTLQVQYSQIGALLGRMQTNLGQINSSGRVITVGGGNLFDVASKQYGDPSAWTQIAQANNLSDPTLVGVSTLIIPPYNNGASGGILSS</sequence>
<dbReference type="EMBL" id="FNKP01000002">
    <property type="protein sequence ID" value="SDR37691.1"/>
    <property type="molecule type" value="Genomic_DNA"/>
</dbReference>
<name>A0A1H1IJ14_9BURK</name>
<accession>A0A1H1IJ14</accession>
<dbReference type="OrthoDB" id="7219667at2"/>
<dbReference type="RefSeq" id="WP_074770025.1">
    <property type="nucleotide sequence ID" value="NZ_FNKP01000002.1"/>
</dbReference>
<protein>
    <recommendedName>
        <fullName evidence="3">LysM domain-containing protein</fullName>
    </recommendedName>
</protein>
<evidence type="ECO:0000313" key="2">
    <source>
        <dbReference type="Proteomes" id="UP000183487"/>
    </source>
</evidence>
<proteinExistence type="predicted"/>
<keyword evidence="2" id="KW-1185">Reference proteome</keyword>
<dbReference type="Proteomes" id="UP000183487">
    <property type="component" value="Unassembled WGS sequence"/>
</dbReference>
<organism evidence="1 2">
    <name type="scientific">Paraburkholderia fungorum</name>
    <dbReference type="NCBI Taxonomy" id="134537"/>
    <lineage>
        <taxon>Bacteria</taxon>
        <taxon>Pseudomonadati</taxon>
        <taxon>Pseudomonadota</taxon>
        <taxon>Betaproteobacteria</taxon>
        <taxon>Burkholderiales</taxon>
        <taxon>Burkholderiaceae</taxon>
        <taxon>Paraburkholderia</taxon>
    </lineage>
</organism>
<evidence type="ECO:0008006" key="3">
    <source>
        <dbReference type="Google" id="ProtNLM"/>
    </source>
</evidence>
<dbReference type="AlphaFoldDB" id="A0A1H1IJ14"/>